<dbReference type="GO" id="GO:0006213">
    <property type="term" value="P:pyrimidine nucleoside metabolic process"/>
    <property type="evidence" value="ECO:0007669"/>
    <property type="project" value="InterPro"/>
</dbReference>
<dbReference type="EMBL" id="BASH01000003">
    <property type="protein sequence ID" value="GAD16705.1"/>
    <property type="molecule type" value="Genomic_DNA"/>
</dbReference>
<evidence type="ECO:0000313" key="4">
    <source>
        <dbReference type="Proteomes" id="UP000016361"/>
    </source>
</evidence>
<dbReference type="InterPro" id="IPR000053">
    <property type="entry name" value="Thymidine/pyrmidine_PPase"/>
</dbReference>
<dbReference type="PANTHER" id="PTHR10515:SF0">
    <property type="entry name" value="THYMIDINE PHOSPHORYLASE"/>
    <property type="match status" value="1"/>
</dbReference>
<dbReference type="STRING" id="1423780.FD05_GL000690"/>
<dbReference type="GO" id="GO:0004645">
    <property type="term" value="F:1,4-alpha-oligoglucan phosphorylase activity"/>
    <property type="evidence" value="ECO:0007669"/>
    <property type="project" value="InterPro"/>
</dbReference>
<reference evidence="4" key="1">
    <citation type="journal article" date="2013" name="Genome Announc.">
        <title>Draft Genome Sequence of D-Branched-Chain Amino Acid Producer Lactobacillus otakiensis JCM 15040T, Isolated from a Traditional Japanese Pickle.</title>
        <authorList>
            <person name="Doi K."/>
            <person name="Mori K."/>
            <person name="Mutaguchi Y."/>
            <person name="Tashiro K."/>
            <person name="Fujino Y."/>
            <person name="Ohmori T."/>
            <person name="Kuhara S."/>
            <person name="Ohshima T."/>
        </authorList>
    </citation>
    <scope>NUCLEOTIDE SEQUENCE [LARGE SCALE GENOMIC DNA]</scope>
    <source>
        <strain evidence="4">JCM 15040</strain>
    </source>
</reference>
<dbReference type="InterPro" id="IPR013102">
    <property type="entry name" value="PYNP_C"/>
</dbReference>
<feature type="domain" description="Pyrimidine nucleoside phosphorylase C-terminal" evidence="2">
    <location>
        <begin position="31"/>
        <end position="104"/>
    </location>
</feature>
<evidence type="ECO:0000259" key="2">
    <source>
        <dbReference type="SMART" id="SM00941"/>
    </source>
</evidence>
<accession>S4PPW5</accession>
<dbReference type="SMART" id="SM00941">
    <property type="entry name" value="PYNP_C"/>
    <property type="match status" value="1"/>
</dbReference>
<gene>
    <name evidence="3" type="ORF">LOT_1243</name>
</gene>
<dbReference type="eggNOG" id="COG0213">
    <property type="taxonomic scope" value="Bacteria"/>
</dbReference>
<keyword evidence="4" id="KW-1185">Reference proteome</keyword>
<dbReference type="SUPFAM" id="SSF54680">
    <property type="entry name" value="Pyrimidine nucleoside phosphorylase C-terminal domain"/>
    <property type="match status" value="1"/>
</dbReference>
<comment type="caution">
    <text evidence="3">The sequence shown here is derived from an EMBL/GenBank/DDBJ whole genome shotgun (WGS) entry which is preliminary data.</text>
</comment>
<organism evidence="3 4">
    <name type="scientific">Lentilactobacillus otakiensis DSM 19908 = JCM 15040</name>
    <dbReference type="NCBI Taxonomy" id="1423780"/>
    <lineage>
        <taxon>Bacteria</taxon>
        <taxon>Bacillati</taxon>
        <taxon>Bacillota</taxon>
        <taxon>Bacilli</taxon>
        <taxon>Lactobacillales</taxon>
        <taxon>Lactobacillaceae</taxon>
        <taxon>Lentilactobacillus</taxon>
    </lineage>
</organism>
<dbReference type="PANTHER" id="PTHR10515">
    <property type="entry name" value="THYMIDINE PHOSPHORYLASE"/>
    <property type="match status" value="1"/>
</dbReference>
<protein>
    <submittedName>
        <fullName evidence="3">Pyrimidine-nucleoside phosphorylase</fullName>
    </submittedName>
</protein>
<proteinExistence type="predicted"/>
<dbReference type="Gene3D" id="3.90.1170.30">
    <property type="entry name" value="Pyrimidine nucleoside phosphorylase-like, C-terminal domain"/>
    <property type="match status" value="1"/>
</dbReference>
<dbReference type="GO" id="GO:0005829">
    <property type="term" value="C:cytosol"/>
    <property type="evidence" value="ECO:0007669"/>
    <property type="project" value="TreeGrafter"/>
</dbReference>
<name>S4PPW5_9LACO</name>
<dbReference type="GO" id="GO:0006206">
    <property type="term" value="P:pyrimidine nucleobase metabolic process"/>
    <property type="evidence" value="ECO:0007669"/>
    <property type="project" value="InterPro"/>
</dbReference>
<evidence type="ECO:0000256" key="1">
    <source>
        <dbReference type="ARBA" id="ARBA00022679"/>
    </source>
</evidence>
<dbReference type="GO" id="GO:0009032">
    <property type="term" value="F:thymidine phosphorylase activity"/>
    <property type="evidence" value="ECO:0007669"/>
    <property type="project" value="TreeGrafter"/>
</dbReference>
<dbReference type="Proteomes" id="UP000016361">
    <property type="component" value="Unassembled WGS sequence"/>
</dbReference>
<dbReference type="AlphaFoldDB" id="S4PPW5"/>
<dbReference type="PATRIC" id="fig|1423780.4.peg.693"/>
<keyword evidence="1" id="KW-0808">Transferase</keyword>
<dbReference type="InterPro" id="IPR036566">
    <property type="entry name" value="PYNP-like_C_sf"/>
</dbReference>
<evidence type="ECO:0000313" key="3">
    <source>
        <dbReference type="EMBL" id="GAD16705.1"/>
    </source>
</evidence>
<dbReference type="Pfam" id="PF07831">
    <property type="entry name" value="PYNP_C"/>
    <property type="match status" value="1"/>
</dbReference>
<sequence length="118" mass="12943">MGEQNFNKNLYKGILPQAKFKIELLAKSSGVVSKIVADEVGVASMLLGGGRQKADDQLDYSVGIMLHKKIGDPVNEGDSLLTIFSNRKDVTDIQKLLYDNIEISDKAQAPTLIYETVD</sequence>